<dbReference type="InterPro" id="IPR013785">
    <property type="entry name" value="Aldolase_TIM"/>
</dbReference>
<keyword evidence="9" id="KW-1185">Reference proteome</keyword>
<name>A0ABM0J8J2_ECHTE</name>
<dbReference type="Gene3D" id="3.20.20.70">
    <property type="entry name" value="Aldolase class I"/>
    <property type="match status" value="1"/>
</dbReference>
<dbReference type="Pfam" id="PF00923">
    <property type="entry name" value="TAL_FSA"/>
    <property type="match status" value="1"/>
</dbReference>
<evidence type="ECO:0000256" key="7">
    <source>
        <dbReference type="ARBA" id="ARBA00023270"/>
    </source>
</evidence>
<evidence type="ECO:0000256" key="3">
    <source>
        <dbReference type="ARBA" id="ARBA00013151"/>
    </source>
</evidence>
<evidence type="ECO:0000256" key="2">
    <source>
        <dbReference type="ARBA" id="ARBA00008012"/>
    </source>
</evidence>
<keyword evidence="7" id="KW-0704">Schiff base</keyword>
<dbReference type="HAMAP" id="MF_00492">
    <property type="entry name" value="Transaldolase_1"/>
    <property type="match status" value="1"/>
</dbReference>
<evidence type="ECO:0000256" key="5">
    <source>
        <dbReference type="ARBA" id="ARBA00022679"/>
    </source>
</evidence>
<dbReference type="Proteomes" id="UP000694863">
    <property type="component" value="Unplaced"/>
</dbReference>
<gene>
    <name evidence="10" type="primary">TALDO1</name>
</gene>
<keyword evidence="6 8" id="KW-0570">Pentose shunt</keyword>
<sequence length="337" mass="37258">MSSSQLKRQRMESVLDQLKQYTTVVADTGDFNAIEEYKPQDATTNPSLILAAAQMPAYQGLVEEAMAYGKKLGGTKEEQITNAIDKLFVLFGAEILKKIPGRVSTEVDARLSFDKDAMVARALRLMELYKDAGVGKERVLIKLASTWEGIQAGKELEERHGVHCNLTLLFSFAQAVACAEAGVTLISPFVGRILDWHVANTSQKSYEPLEDPGVKSVTKIYNYYKKFGYKTIVMGASFRNTGEVKALAGCDFLTISPKLLGELLKDTSTLAPNLSAKAAQSSDLEKVHLDEKAFRWLHNEDQMAVEKLSDGIRKFAADARKLECVLTERMFSAENGK</sequence>
<dbReference type="EC" id="2.2.1.2" evidence="3 8"/>
<keyword evidence="5 8" id="KW-0808">Transferase</keyword>
<dbReference type="InterPro" id="IPR001585">
    <property type="entry name" value="TAL/FSA"/>
</dbReference>
<comment type="pathway">
    <text evidence="1 8">Carbohydrate degradation; pentose phosphate pathway; D-glyceraldehyde 3-phosphate and beta-D-fructose 6-phosphate from D-ribose 5-phosphate and D-xylulose 5-phosphate (non-oxidative stage): step 2/3.</text>
</comment>
<reference evidence="10" key="1">
    <citation type="submission" date="2025-08" db="UniProtKB">
        <authorList>
            <consortium name="RefSeq"/>
        </authorList>
    </citation>
    <scope>IDENTIFICATION</scope>
</reference>
<dbReference type="PROSITE" id="PS01054">
    <property type="entry name" value="TRANSALDOLASE_1"/>
    <property type="match status" value="1"/>
</dbReference>
<dbReference type="InterPro" id="IPR004730">
    <property type="entry name" value="Transaldolase_1"/>
</dbReference>
<evidence type="ECO:0000256" key="6">
    <source>
        <dbReference type="ARBA" id="ARBA00023126"/>
    </source>
</evidence>
<comment type="function">
    <text evidence="8">Catalyzes the rate-limiting step of the non-oxidative phase in the pentose phosphate pathway. Catalyzes the reversible conversion of sedheptulose-7-phosphate and D-glyceraldehyde 3-phosphate into erythrose-4-phosphate and beta-D-fructose 6-phosphate.</text>
</comment>
<evidence type="ECO:0000313" key="10">
    <source>
        <dbReference type="RefSeq" id="XP_004717223.1"/>
    </source>
</evidence>
<dbReference type="PROSITE" id="PS00958">
    <property type="entry name" value="TRANSALDOLASE_2"/>
    <property type="match status" value="1"/>
</dbReference>
<comment type="similarity">
    <text evidence="2">Belongs to the transaldolase family. Type 1 subfamily.</text>
</comment>
<dbReference type="InterPro" id="IPR018225">
    <property type="entry name" value="Transaldolase_AS"/>
</dbReference>
<dbReference type="PANTHER" id="PTHR10683">
    <property type="entry name" value="TRANSALDOLASE"/>
    <property type="match status" value="1"/>
</dbReference>
<proteinExistence type="inferred from homology"/>
<dbReference type="NCBIfam" id="NF009001">
    <property type="entry name" value="PRK12346.1"/>
    <property type="match status" value="1"/>
</dbReference>
<protein>
    <recommendedName>
        <fullName evidence="4 8">Transaldolase</fullName>
        <ecNumber evidence="3 8">2.2.1.2</ecNumber>
    </recommendedName>
</protein>
<dbReference type="PANTHER" id="PTHR10683:SF18">
    <property type="entry name" value="TRANSALDOLASE"/>
    <property type="match status" value="1"/>
</dbReference>
<dbReference type="GeneID" id="101638041"/>
<evidence type="ECO:0000256" key="1">
    <source>
        <dbReference type="ARBA" id="ARBA00004857"/>
    </source>
</evidence>
<evidence type="ECO:0000256" key="4">
    <source>
        <dbReference type="ARBA" id="ARBA00018292"/>
    </source>
</evidence>
<dbReference type="SUPFAM" id="SSF51569">
    <property type="entry name" value="Aldolase"/>
    <property type="match status" value="1"/>
</dbReference>
<organism evidence="9 10">
    <name type="scientific">Echinops telfairi</name>
    <name type="common">Lesser hedgehog tenrec</name>
    <dbReference type="NCBI Taxonomy" id="9371"/>
    <lineage>
        <taxon>Eukaryota</taxon>
        <taxon>Metazoa</taxon>
        <taxon>Chordata</taxon>
        <taxon>Craniata</taxon>
        <taxon>Vertebrata</taxon>
        <taxon>Euteleostomi</taxon>
        <taxon>Mammalia</taxon>
        <taxon>Eutheria</taxon>
        <taxon>Afrotheria</taxon>
        <taxon>Tenrecidae</taxon>
        <taxon>Tenrecinae</taxon>
        <taxon>Echinops</taxon>
    </lineage>
</organism>
<dbReference type="RefSeq" id="XP_004717223.1">
    <property type="nucleotide sequence ID" value="XM_004717166.2"/>
</dbReference>
<comment type="catalytic activity">
    <reaction evidence="8">
        <text>D-sedoheptulose 7-phosphate + D-glyceraldehyde 3-phosphate = D-erythrose 4-phosphate + beta-D-fructose 6-phosphate</text>
        <dbReference type="Rhea" id="RHEA:17053"/>
        <dbReference type="ChEBI" id="CHEBI:16897"/>
        <dbReference type="ChEBI" id="CHEBI:57483"/>
        <dbReference type="ChEBI" id="CHEBI:57634"/>
        <dbReference type="ChEBI" id="CHEBI:59776"/>
        <dbReference type="EC" id="2.2.1.2"/>
    </reaction>
</comment>
<dbReference type="CDD" id="cd00957">
    <property type="entry name" value="Transaldolase_TalAB"/>
    <property type="match status" value="1"/>
</dbReference>
<accession>A0ABM0J8J2</accession>
<evidence type="ECO:0000256" key="8">
    <source>
        <dbReference type="RuleBase" id="RU000501"/>
    </source>
</evidence>
<evidence type="ECO:0000313" key="9">
    <source>
        <dbReference type="Proteomes" id="UP000694863"/>
    </source>
</evidence>
<dbReference type="NCBIfam" id="TIGR00874">
    <property type="entry name" value="talAB"/>
    <property type="match status" value="1"/>
</dbReference>